<dbReference type="AlphaFoldDB" id="A0A848NZK7"/>
<gene>
    <name evidence="1" type="ORF">HGR00_08125</name>
</gene>
<comment type="caution">
    <text evidence="1">The sequence shown here is derived from an EMBL/GenBank/DDBJ whole genome shotgun (WGS) entry which is preliminary data.</text>
</comment>
<sequence length="357" mass="38408">MQEEQPSLIYIVKPEEVPSLPRSANSYPNFTVPGTSDMKAAAPSATAADATKPTLSGIGLRIATMFATRAAQAVVPGGLPISTLVAVATYSPAIMQIFTKGKDEIPKELQKELEKQGTEDVEAFMREHACSRQMAEEADLIFPPGHPQIGIIYRRHPLAGIKSANKARVYIPAERYDEVLLEEREAELLRLLVHLGATQISITKNRRTANSSKLGATLSVTGPAANGEIASDAKTRKTTDEDQTRVFELAGKTWHHGEVVDRSSFAWASFEPSWDALIVAREIGGCTQADLEVREITTFSSDRSIAVQIAASVAKANAGVATGSTIEEESFYLIRAAFGRPISRAEELTLATAGTAG</sequence>
<proteinExistence type="predicted"/>
<name>A0A848NZK7_9RALS</name>
<dbReference type="EMBL" id="JABBZM010000006">
    <property type="protein sequence ID" value="NMV37874.1"/>
    <property type="molecule type" value="Genomic_DNA"/>
</dbReference>
<accession>A0A848NZK7</accession>
<evidence type="ECO:0000313" key="2">
    <source>
        <dbReference type="Proteomes" id="UP000575469"/>
    </source>
</evidence>
<dbReference type="RefSeq" id="WP_169339821.1">
    <property type="nucleotide sequence ID" value="NZ_JABBZM010000006.1"/>
</dbReference>
<organism evidence="1 2">
    <name type="scientific">Ralstonia insidiosa</name>
    <dbReference type="NCBI Taxonomy" id="190721"/>
    <lineage>
        <taxon>Bacteria</taxon>
        <taxon>Pseudomonadati</taxon>
        <taxon>Pseudomonadota</taxon>
        <taxon>Betaproteobacteria</taxon>
        <taxon>Burkholderiales</taxon>
        <taxon>Burkholderiaceae</taxon>
        <taxon>Ralstonia</taxon>
    </lineage>
</organism>
<protein>
    <submittedName>
        <fullName evidence="1">Uncharacterized protein</fullName>
    </submittedName>
</protein>
<evidence type="ECO:0000313" key="1">
    <source>
        <dbReference type="EMBL" id="NMV37874.1"/>
    </source>
</evidence>
<dbReference type="Proteomes" id="UP000575469">
    <property type="component" value="Unassembled WGS sequence"/>
</dbReference>
<reference evidence="1 2" key="1">
    <citation type="submission" date="2020-04" db="EMBL/GenBank/DDBJ databases">
        <title>Ralstonia insidiosa genome sequencing and assembly.</title>
        <authorList>
            <person name="Martins R.C.R."/>
            <person name="Perdigao-Neto L.V."/>
            <person name="Levin A.S.S."/>
            <person name="Costa S.F."/>
        </authorList>
    </citation>
    <scope>NUCLEOTIDE SEQUENCE [LARGE SCALE GENOMIC DNA]</scope>
    <source>
        <strain evidence="1 2">5047</strain>
    </source>
</reference>